<feature type="compositionally biased region" description="Polar residues" evidence="1">
    <location>
        <begin position="120"/>
        <end position="129"/>
    </location>
</feature>
<dbReference type="AlphaFoldDB" id="A0A6A6AZX7"/>
<feature type="compositionally biased region" description="Polar residues" evidence="1">
    <location>
        <begin position="58"/>
        <end position="81"/>
    </location>
</feature>
<dbReference type="GeneID" id="54302926"/>
<dbReference type="EMBL" id="ML995524">
    <property type="protein sequence ID" value="KAF2136327.1"/>
    <property type="molecule type" value="Genomic_DNA"/>
</dbReference>
<accession>A0A6A6AZX7</accession>
<feature type="compositionally biased region" description="Acidic residues" evidence="1">
    <location>
        <begin position="137"/>
        <end position="153"/>
    </location>
</feature>
<feature type="region of interest" description="Disordered" evidence="1">
    <location>
        <begin position="304"/>
        <end position="332"/>
    </location>
</feature>
<evidence type="ECO:0000313" key="2">
    <source>
        <dbReference type="EMBL" id="KAF2136327.1"/>
    </source>
</evidence>
<name>A0A6A6AZX7_9PEZI</name>
<protein>
    <submittedName>
        <fullName evidence="2">Uncharacterized protein</fullName>
    </submittedName>
</protein>
<dbReference type="Proteomes" id="UP000799438">
    <property type="component" value="Unassembled WGS sequence"/>
</dbReference>
<sequence>MSSFRDIILSINPSLEFVNPRPASSHPVSSRSADPRSVGPRSDGSRPADSGSHHASSHPDNSQPGNSYHRNLQPASSPQVASHSSTKDDDTSIISNSLTTDHHATVNAELASFQDEHTDSSGYSTQSDTEFSKSDEEATDDDGESTESEDDEIQSSRPTKRMQFQLAMNYQQCNDNSKKVRDRDIGAIGDDWKRDGEVFQDITQWWGHHRPVHSPCSGGIGLHKFASSAHPRNTLVDKMARDCSSNFLEAWKQLSSLTRGNRDEGVNLAIKKANERQAEGSRNSYKNVPEVMLGDIVKAVDELNGRTTTPTKKRAQKTFAVRKASGRDSKGQ</sequence>
<feature type="region of interest" description="Disordered" evidence="1">
    <location>
        <begin position="11"/>
        <end position="158"/>
    </location>
</feature>
<evidence type="ECO:0000313" key="3">
    <source>
        <dbReference type="Proteomes" id="UP000799438"/>
    </source>
</evidence>
<reference evidence="2" key="1">
    <citation type="journal article" date="2020" name="Stud. Mycol.">
        <title>101 Dothideomycetes genomes: a test case for predicting lifestyles and emergence of pathogens.</title>
        <authorList>
            <person name="Haridas S."/>
            <person name="Albert R."/>
            <person name="Binder M."/>
            <person name="Bloem J."/>
            <person name="Labutti K."/>
            <person name="Salamov A."/>
            <person name="Andreopoulos B."/>
            <person name="Baker S."/>
            <person name="Barry K."/>
            <person name="Bills G."/>
            <person name="Bluhm B."/>
            <person name="Cannon C."/>
            <person name="Castanera R."/>
            <person name="Culley D."/>
            <person name="Daum C."/>
            <person name="Ezra D."/>
            <person name="Gonzalez J."/>
            <person name="Henrissat B."/>
            <person name="Kuo A."/>
            <person name="Liang C."/>
            <person name="Lipzen A."/>
            <person name="Lutzoni F."/>
            <person name="Magnuson J."/>
            <person name="Mondo S."/>
            <person name="Nolan M."/>
            <person name="Ohm R."/>
            <person name="Pangilinan J."/>
            <person name="Park H.-J."/>
            <person name="Ramirez L."/>
            <person name="Alfaro M."/>
            <person name="Sun H."/>
            <person name="Tritt A."/>
            <person name="Yoshinaga Y."/>
            <person name="Zwiers L.-H."/>
            <person name="Turgeon B."/>
            <person name="Goodwin S."/>
            <person name="Spatafora J."/>
            <person name="Crous P."/>
            <person name="Grigoriev I."/>
        </authorList>
    </citation>
    <scope>NUCLEOTIDE SEQUENCE</scope>
    <source>
        <strain evidence="2">CBS 121167</strain>
    </source>
</reference>
<proteinExistence type="predicted"/>
<organism evidence="2 3">
    <name type="scientific">Aplosporella prunicola CBS 121167</name>
    <dbReference type="NCBI Taxonomy" id="1176127"/>
    <lineage>
        <taxon>Eukaryota</taxon>
        <taxon>Fungi</taxon>
        <taxon>Dikarya</taxon>
        <taxon>Ascomycota</taxon>
        <taxon>Pezizomycotina</taxon>
        <taxon>Dothideomycetes</taxon>
        <taxon>Dothideomycetes incertae sedis</taxon>
        <taxon>Botryosphaeriales</taxon>
        <taxon>Aplosporellaceae</taxon>
        <taxon>Aplosporella</taxon>
    </lineage>
</organism>
<keyword evidence="3" id="KW-1185">Reference proteome</keyword>
<dbReference type="RefSeq" id="XP_033392045.1">
    <property type="nucleotide sequence ID" value="XM_033545419.1"/>
</dbReference>
<evidence type="ECO:0000256" key="1">
    <source>
        <dbReference type="SAM" id="MobiDB-lite"/>
    </source>
</evidence>
<gene>
    <name evidence="2" type="ORF">K452DRAFT_344003</name>
</gene>